<feature type="domain" description="Peptidoglycan binding-like" evidence="2">
    <location>
        <begin position="374"/>
        <end position="425"/>
    </location>
</feature>
<dbReference type="InterPro" id="IPR036365">
    <property type="entry name" value="PGBD-like_sf"/>
</dbReference>
<reference evidence="4 5" key="1">
    <citation type="submission" date="2019-03" db="EMBL/GenBank/DDBJ databases">
        <title>Genomic Encyclopedia of Type Strains, Phase IV (KMG-IV): sequencing the most valuable type-strain genomes for metagenomic binning, comparative biology and taxonomic classification.</title>
        <authorList>
            <person name="Goeker M."/>
        </authorList>
    </citation>
    <scope>NUCLEOTIDE SEQUENCE [LARGE SCALE GENOMIC DNA]</scope>
    <source>
        <strain evidence="4 5">DSM 102969</strain>
    </source>
</reference>
<evidence type="ECO:0000256" key="1">
    <source>
        <dbReference type="SAM" id="SignalP"/>
    </source>
</evidence>
<proteinExistence type="predicted"/>
<dbReference type="Proteomes" id="UP000294547">
    <property type="component" value="Unassembled WGS sequence"/>
</dbReference>
<evidence type="ECO:0000313" key="4">
    <source>
        <dbReference type="EMBL" id="TDP84916.1"/>
    </source>
</evidence>
<dbReference type="EMBL" id="SNXY01000007">
    <property type="protein sequence ID" value="TDP84916.1"/>
    <property type="molecule type" value="Genomic_DNA"/>
</dbReference>
<evidence type="ECO:0000259" key="2">
    <source>
        <dbReference type="Pfam" id="PF01471"/>
    </source>
</evidence>
<dbReference type="InterPro" id="IPR043426">
    <property type="entry name" value="MltB-like"/>
</dbReference>
<dbReference type="InterPro" id="IPR011970">
    <property type="entry name" value="MltB_2"/>
</dbReference>
<dbReference type="GO" id="GO:0009253">
    <property type="term" value="P:peptidoglycan catabolic process"/>
    <property type="evidence" value="ECO:0007669"/>
    <property type="project" value="TreeGrafter"/>
</dbReference>
<evidence type="ECO:0000313" key="5">
    <source>
        <dbReference type="Proteomes" id="UP000294547"/>
    </source>
</evidence>
<dbReference type="SUPFAM" id="SSF53955">
    <property type="entry name" value="Lysozyme-like"/>
    <property type="match status" value="1"/>
</dbReference>
<dbReference type="Gene3D" id="1.10.101.10">
    <property type="entry name" value="PGBD-like superfamily/PGBD"/>
    <property type="match status" value="1"/>
</dbReference>
<comment type="caution">
    <text evidence="4">The sequence shown here is derived from an EMBL/GenBank/DDBJ whole genome shotgun (WGS) entry which is preliminary data.</text>
</comment>
<name>A0A4R6RGZ5_9HYPH</name>
<dbReference type="PANTHER" id="PTHR30163:SF8">
    <property type="entry name" value="LYTIC MUREIN TRANSGLYCOSYLASE"/>
    <property type="match status" value="1"/>
</dbReference>
<gene>
    <name evidence="4" type="ORF">EDD54_1758</name>
</gene>
<accession>A0A4R6RGZ5</accession>
<dbReference type="Pfam" id="PF13406">
    <property type="entry name" value="SLT_2"/>
    <property type="match status" value="1"/>
</dbReference>
<keyword evidence="5" id="KW-1185">Reference proteome</keyword>
<dbReference type="InterPro" id="IPR031304">
    <property type="entry name" value="SLT_2"/>
</dbReference>
<dbReference type="RefSeq" id="WP_126540808.1">
    <property type="nucleotide sequence ID" value="NZ_BSPM01000004.1"/>
</dbReference>
<organism evidence="4 5">
    <name type="scientific">Oharaeibacter diazotrophicus</name>
    <dbReference type="NCBI Taxonomy" id="1920512"/>
    <lineage>
        <taxon>Bacteria</taxon>
        <taxon>Pseudomonadati</taxon>
        <taxon>Pseudomonadota</taxon>
        <taxon>Alphaproteobacteria</taxon>
        <taxon>Hyphomicrobiales</taxon>
        <taxon>Pleomorphomonadaceae</taxon>
        <taxon>Oharaeibacter</taxon>
    </lineage>
</organism>
<dbReference type="Gene3D" id="1.10.530.10">
    <property type="match status" value="1"/>
</dbReference>
<dbReference type="Pfam" id="PF01471">
    <property type="entry name" value="PG_binding_1"/>
    <property type="match status" value="1"/>
</dbReference>
<dbReference type="PROSITE" id="PS51257">
    <property type="entry name" value="PROKAR_LIPOPROTEIN"/>
    <property type="match status" value="1"/>
</dbReference>
<sequence>MTTIPRPVARILAAVLVAGSLAACGSLGGLAEFEGPRVATGEPPRNDGTPVPESFTAFVENFRATAEGAGVSRAVYDAAFRDIGPDQDVLDKARSQAEFVKPIWEYLDGAVSDSRVATGRQMLATYAGVLDQIEARTGVQRQVVLAVWGMESSYGAVLDNPRVVKNAVRALATLAWGGGSRAKYGRQQLLAVLKILQRGDTDPRHITGSWAGAMGHTQFIPTTYLAYAVDFDGDGRRDIWRSVPDALASTANYLQKAGWRSGQAWGYEVALPAGFDSRRAGARMTLREWAALGVQRVDGSGFPRPDDVGRLNMPAGAAGPAFLTLRNFDVIKRYNNADAYAFGVGHLSDRIAGGGPFVGRWPWTYEPLSEVEKQEMQALLARRGYDVGGVDGKMGPATLDAIRAYQAAVGLPVDGNPSKAVLDKLRAGA</sequence>
<feature type="chain" id="PRO_5020818505" evidence="1">
    <location>
        <begin position="23"/>
        <end position="429"/>
    </location>
</feature>
<dbReference type="SUPFAM" id="SSF47090">
    <property type="entry name" value="PGBD-like"/>
    <property type="match status" value="1"/>
</dbReference>
<feature type="signal peptide" evidence="1">
    <location>
        <begin position="1"/>
        <end position="22"/>
    </location>
</feature>
<dbReference type="InterPro" id="IPR023346">
    <property type="entry name" value="Lysozyme-like_dom_sf"/>
</dbReference>
<dbReference type="AlphaFoldDB" id="A0A4R6RGZ5"/>
<dbReference type="InterPro" id="IPR002477">
    <property type="entry name" value="Peptidoglycan-bd-like"/>
</dbReference>
<dbReference type="GO" id="GO:0008933">
    <property type="term" value="F:peptidoglycan lytic transglycosylase activity"/>
    <property type="evidence" value="ECO:0007669"/>
    <property type="project" value="TreeGrafter"/>
</dbReference>
<dbReference type="PANTHER" id="PTHR30163">
    <property type="entry name" value="MEMBRANE-BOUND LYTIC MUREIN TRANSGLYCOSYLASE B"/>
    <property type="match status" value="1"/>
</dbReference>
<dbReference type="CDD" id="cd13399">
    <property type="entry name" value="Slt35-like"/>
    <property type="match status" value="1"/>
</dbReference>
<dbReference type="OrthoDB" id="9808544at2"/>
<dbReference type="NCBIfam" id="TIGR02283">
    <property type="entry name" value="MltB_2"/>
    <property type="match status" value="1"/>
</dbReference>
<feature type="domain" description="Transglycosylase SLT" evidence="3">
    <location>
        <begin position="55"/>
        <end position="349"/>
    </location>
</feature>
<keyword evidence="1" id="KW-0732">Signal</keyword>
<dbReference type="Gene3D" id="1.10.8.350">
    <property type="entry name" value="Bacterial muramidase"/>
    <property type="match status" value="1"/>
</dbReference>
<protein>
    <submittedName>
        <fullName evidence="4">Membrane-bound lytic murein transglycosylase B</fullName>
    </submittedName>
</protein>
<evidence type="ECO:0000259" key="3">
    <source>
        <dbReference type="Pfam" id="PF13406"/>
    </source>
</evidence>
<dbReference type="InterPro" id="IPR036366">
    <property type="entry name" value="PGBDSf"/>
</dbReference>